<proteinExistence type="predicted"/>
<dbReference type="PROSITE" id="PS00022">
    <property type="entry name" value="EGF_1"/>
    <property type="match status" value="1"/>
</dbReference>
<feature type="domain" description="EGF-like" evidence="6">
    <location>
        <begin position="115"/>
        <end position="151"/>
    </location>
</feature>
<dbReference type="SMART" id="SM00042">
    <property type="entry name" value="CUB"/>
    <property type="match status" value="1"/>
</dbReference>
<keyword evidence="4" id="KW-0472">Membrane</keyword>
<evidence type="ECO:0000256" key="3">
    <source>
        <dbReference type="SAM" id="MobiDB-lite"/>
    </source>
</evidence>
<gene>
    <name evidence="7" type="ORF">MGAL_10B023629</name>
</gene>
<dbReference type="Pfam" id="PF00431">
    <property type="entry name" value="CUB"/>
    <property type="match status" value="1"/>
</dbReference>
<dbReference type="CDD" id="cd00054">
    <property type="entry name" value="EGF_CA"/>
    <property type="match status" value="1"/>
</dbReference>
<dbReference type="Pfam" id="PF00008">
    <property type="entry name" value="EGF"/>
    <property type="match status" value="1"/>
</dbReference>
<keyword evidence="4" id="KW-1133">Transmembrane helix</keyword>
<evidence type="ECO:0000256" key="1">
    <source>
        <dbReference type="ARBA" id="ARBA00023157"/>
    </source>
</evidence>
<keyword evidence="1 2" id="KW-1015">Disulfide bond</keyword>
<evidence type="ECO:0000256" key="2">
    <source>
        <dbReference type="PROSITE-ProRule" id="PRU00076"/>
    </source>
</evidence>
<dbReference type="PROSITE" id="PS50026">
    <property type="entry name" value="EGF_3"/>
    <property type="match status" value="1"/>
</dbReference>
<dbReference type="SUPFAM" id="SSF57196">
    <property type="entry name" value="EGF/Laminin"/>
    <property type="match status" value="1"/>
</dbReference>
<dbReference type="InterPro" id="IPR035914">
    <property type="entry name" value="Sperma_CUB_dom_sf"/>
</dbReference>
<feature type="transmembrane region" description="Helical" evidence="4">
    <location>
        <begin position="80"/>
        <end position="100"/>
    </location>
</feature>
<keyword evidence="2" id="KW-0245">EGF-like domain</keyword>
<evidence type="ECO:0000256" key="4">
    <source>
        <dbReference type="SAM" id="Phobius"/>
    </source>
</evidence>
<dbReference type="Gene3D" id="2.10.25.10">
    <property type="entry name" value="Laminin"/>
    <property type="match status" value="1"/>
</dbReference>
<evidence type="ECO:0000313" key="8">
    <source>
        <dbReference type="Proteomes" id="UP000596742"/>
    </source>
</evidence>
<comment type="caution">
    <text evidence="7">The sequence shown here is derived from an EMBL/GenBank/DDBJ whole genome shotgun (WGS) entry which is preliminary data.</text>
</comment>
<keyword evidence="8" id="KW-1185">Reference proteome</keyword>
<evidence type="ECO:0000259" key="5">
    <source>
        <dbReference type="PROSITE" id="PS01180"/>
    </source>
</evidence>
<feature type="domain" description="CUB" evidence="5">
    <location>
        <begin position="139"/>
        <end position="257"/>
    </location>
</feature>
<dbReference type="CDD" id="cd00041">
    <property type="entry name" value="CUB"/>
    <property type="match status" value="1"/>
</dbReference>
<dbReference type="InterPro" id="IPR000859">
    <property type="entry name" value="CUB_dom"/>
</dbReference>
<comment type="caution">
    <text evidence="2">Lacks conserved residue(s) required for the propagation of feature annotation.</text>
</comment>
<evidence type="ECO:0008006" key="9">
    <source>
        <dbReference type="Google" id="ProtNLM"/>
    </source>
</evidence>
<dbReference type="Gene3D" id="2.60.120.290">
    <property type="entry name" value="Spermadhesin, CUB domain"/>
    <property type="match status" value="1"/>
</dbReference>
<protein>
    <recommendedName>
        <fullName evidence="9">EGF-like domain-containing protein</fullName>
    </recommendedName>
</protein>
<accession>A0A8B6EZS9</accession>
<dbReference type="AlphaFoldDB" id="A0A8B6EZS9"/>
<reference evidence="7" key="1">
    <citation type="submission" date="2018-11" db="EMBL/GenBank/DDBJ databases">
        <authorList>
            <person name="Alioto T."/>
            <person name="Alioto T."/>
        </authorList>
    </citation>
    <scope>NUCLEOTIDE SEQUENCE</scope>
</reference>
<dbReference type="SMART" id="SM00181">
    <property type="entry name" value="EGF"/>
    <property type="match status" value="1"/>
</dbReference>
<organism evidence="7 8">
    <name type="scientific">Mytilus galloprovincialis</name>
    <name type="common">Mediterranean mussel</name>
    <dbReference type="NCBI Taxonomy" id="29158"/>
    <lineage>
        <taxon>Eukaryota</taxon>
        <taxon>Metazoa</taxon>
        <taxon>Spiralia</taxon>
        <taxon>Lophotrochozoa</taxon>
        <taxon>Mollusca</taxon>
        <taxon>Bivalvia</taxon>
        <taxon>Autobranchia</taxon>
        <taxon>Pteriomorphia</taxon>
        <taxon>Mytilida</taxon>
        <taxon>Mytiloidea</taxon>
        <taxon>Mytilidae</taxon>
        <taxon>Mytilinae</taxon>
        <taxon>Mytilus</taxon>
    </lineage>
</organism>
<name>A0A8B6EZS9_MYTGA</name>
<dbReference type="InterPro" id="IPR000742">
    <property type="entry name" value="EGF"/>
</dbReference>
<evidence type="ECO:0000259" key="6">
    <source>
        <dbReference type="PROSITE" id="PS50026"/>
    </source>
</evidence>
<dbReference type="PROSITE" id="PS01180">
    <property type="entry name" value="CUB"/>
    <property type="match status" value="1"/>
</dbReference>
<dbReference type="Proteomes" id="UP000596742">
    <property type="component" value="Unassembled WGS sequence"/>
</dbReference>
<dbReference type="EMBL" id="UYJE01005988">
    <property type="protein sequence ID" value="VDI42218.1"/>
    <property type="molecule type" value="Genomic_DNA"/>
</dbReference>
<dbReference type="SUPFAM" id="SSF49854">
    <property type="entry name" value="Spermadhesin, CUB domain"/>
    <property type="match status" value="1"/>
</dbReference>
<evidence type="ECO:0000313" key="7">
    <source>
        <dbReference type="EMBL" id="VDI42218.1"/>
    </source>
</evidence>
<feature type="disulfide bond" evidence="2">
    <location>
        <begin position="141"/>
        <end position="150"/>
    </location>
</feature>
<sequence length="260" mass="29265">MSKANPKVKVNNMIHERKTGGDAGYEDCVSTEEQSEYEEVNPHPTRSPRKTNVNIAHNITNKRSNQVNSWLKTKRVPWRLLLFISGFVITIVLTIIVTFFSTKDKCSEKKTQLSEHTSCLSNPCLHSGSCYESGKNYTCVCPIGTEGSRCQDEFYEAITSHGYPLEYNIKSPKTWNIDVSDGNTVRIKFTDFVLSAGEDVKIYNGQPFGIFTGYTGNTLPQSEWTSTGKIATMVFTRSTTQYGCRTQSGFRAVIYKRTTI</sequence>
<dbReference type="OrthoDB" id="7726766at2759"/>
<feature type="region of interest" description="Disordered" evidence="3">
    <location>
        <begin position="1"/>
        <end position="26"/>
    </location>
</feature>
<keyword evidence="4" id="KW-0812">Transmembrane</keyword>